<dbReference type="Pfam" id="PF02937">
    <property type="entry name" value="COX6C"/>
    <property type="match status" value="1"/>
</dbReference>
<dbReference type="PANTHER" id="PTHR48416">
    <property type="entry name" value="CYTOCHROME C OXIDASE SUBUNIT 6C"/>
    <property type="match status" value="1"/>
</dbReference>
<name>A0A182W7M8_9DIPT</name>
<evidence type="ECO:0000256" key="1">
    <source>
        <dbReference type="ARBA" id="ARBA00004434"/>
    </source>
</evidence>
<dbReference type="AlphaFoldDB" id="A0A182W7M8"/>
<keyword evidence="8" id="KW-0472">Membrane</keyword>
<dbReference type="GO" id="GO:0006119">
    <property type="term" value="P:oxidative phosphorylation"/>
    <property type="evidence" value="ECO:0007669"/>
    <property type="project" value="UniProtKB-UniPathway"/>
</dbReference>
<dbReference type="Proteomes" id="UP000075920">
    <property type="component" value="Unassembled WGS sequence"/>
</dbReference>
<dbReference type="SUPFAM" id="SSF81415">
    <property type="entry name" value="Mitochondrial cytochrome c oxidase subunit VIc"/>
    <property type="match status" value="1"/>
</dbReference>
<proteinExistence type="inferred from homology"/>
<evidence type="ECO:0000256" key="4">
    <source>
        <dbReference type="ARBA" id="ARBA00022692"/>
    </source>
</evidence>
<comment type="subcellular location">
    <subcellularLocation>
        <location evidence="1">Mitochondrion inner membrane</location>
        <topology evidence="1">Single-pass membrane protein</topology>
    </subcellularLocation>
</comment>
<dbReference type="GO" id="GO:0005743">
    <property type="term" value="C:mitochondrial inner membrane"/>
    <property type="evidence" value="ECO:0007669"/>
    <property type="project" value="UniProtKB-SubCell"/>
</dbReference>
<dbReference type="PANTHER" id="PTHR48416:SF1">
    <property type="entry name" value="CYTOCHROME C OXIDASE SUBUNIT 6C"/>
    <property type="match status" value="1"/>
</dbReference>
<comment type="pathway">
    <text evidence="2">Energy metabolism; oxidative phosphorylation.</text>
</comment>
<dbReference type="EnsemblMetazoa" id="AMIN006351-RA">
    <property type="protein sequence ID" value="AMIN006351-PA"/>
    <property type="gene ID" value="AMIN006351"/>
</dbReference>
<evidence type="ECO:0000256" key="6">
    <source>
        <dbReference type="ARBA" id="ARBA00022989"/>
    </source>
</evidence>
<evidence type="ECO:0000256" key="5">
    <source>
        <dbReference type="ARBA" id="ARBA00022792"/>
    </source>
</evidence>
<dbReference type="Gene3D" id="4.10.93.10">
    <property type="entry name" value="Mitochondrial cytochrome c oxidase subunit VIc/VIIs"/>
    <property type="match status" value="1"/>
</dbReference>
<keyword evidence="6" id="KW-1133">Transmembrane helix</keyword>
<evidence type="ECO:0000256" key="2">
    <source>
        <dbReference type="ARBA" id="ARBA00004673"/>
    </source>
</evidence>
<dbReference type="InterPro" id="IPR034884">
    <property type="entry name" value="Cytochrome_c_oxidase_VIc/VIIs"/>
</dbReference>
<evidence type="ECO:0000256" key="8">
    <source>
        <dbReference type="ARBA" id="ARBA00023136"/>
    </source>
</evidence>
<dbReference type="InterPro" id="IPR051389">
    <property type="entry name" value="Cytochrome_c_oxidase_VIc"/>
</dbReference>
<accession>A0A182W7M8</accession>
<dbReference type="STRING" id="112268.A0A182W7M8"/>
<dbReference type="UniPathway" id="UPA00705"/>
<keyword evidence="5" id="KW-0999">Mitochondrion inner membrane</keyword>
<evidence type="ECO:0000256" key="3">
    <source>
        <dbReference type="ARBA" id="ARBA00007204"/>
    </source>
</evidence>
<evidence type="ECO:0000256" key="7">
    <source>
        <dbReference type="ARBA" id="ARBA00023128"/>
    </source>
</evidence>
<protein>
    <submittedName>
        <fullName evidence="9">Uncharacterized protein</fullName>
    </submittedName>
</protein>
<sequence>DDGCSRVYTHQVHFGCQFCLFSHCCGVAELKFGAVENRTHTIKMSEVAGRISKPVLRGLHNATIKRNLIVSGVLCTVAVIAMKVMHNDPKVQDYAEFYKTYDANKAFQRMKDAGLLQSVKN</sequence>
<reference evidence="9" key="2">
    <citation type="submission" date="2020-05" db="UniProtKB">
        <authorList>
            <consortium name="EnsemblMetazoa"/>
        </authorList>
    </citation>
    <scope>IDENTIFICATION</scope>
    <source>
        <strain evidence="9">MINIMUS1</strain>
    </source>
</reference>
<comment type="similarity">
    <text evidence="3">Belongs to the cytochrome c oxidase subunit 6c family.</text>
</comment>
<evidence type="ECO:0000313" key="9">
    <source>
        <dbReference type="EnsemblMetazoa" id="AMIN006351-PA"/>
    </source>
</evidence>
<keyword evidence="4" id="KW-0812">Transmembrane</keyword>
<evidence type="ECO:0000313" key="10">
    <source>
        <dbReference type="Proteomes" id="UP000075920"/>
    </source>
</evidence>
<organism evidence="9 10">
    <name type="scientific">Anopheles minimus</name>
    <dbReference type="NCBI Taxonomy" id="112268"/>
    <lineage>
        <taxon>Eukaryota</taxon>
        <taxon>Metazoa</taxon>
        <taxon>Ecdysozoa</taxon>
        <taxon>Arthropoda</taxon>
        <taxon>Hexapoda</taxon>
        <taxon>Insecta</taxon>
        <taxon>Pterygota</taxon>
        <taxon>Neoptera</taxon>
        <taxon>Endopterygota</taxon>
        <taxon>Diptera</taxon>
        <taxon>Nematocera</taxon>
        <taxon>Culicoidea</taxon>
        <taxon>Culicidae</taxon>
        <taxon>Anophelinae</taxon>
        <taxon>Anopheles</taxon>
    </lineage>
</organism>
<keyword evidence="10" id="KW-1185">Reference proteome</keyword>
<reference evidence="10" key="1">
    <citation type="submission" date="2013-03" db="EMBL/GenBank/DDBJ databases">
        <title>The Genome Sequence of Anopheles minimus MINIMUS1.</title>
        <authorList>
            <consortium name="The Broad Institute Genomics Platform"/>
            <person name="Neafsey D.E."/>
            <person name="Walton C."/>
            <person name="Walker B."/>
            <person name="Young S.K."/>
            <person name="Zeng Q."/>
            <person name="Gargeya S."/>
            <person name="Fitzgerald M."/>
            <person name="Haas B."/>
            <person name="Abouelleil A."/>
            <person name="Allen A.W."/>
            <person name="Alvarado L."/>
            <person name="Arachchi H.M."/>
            <person name="Berlin A.M."/>
            <person name="Chapman S.B."/>
            <person name="Gainer-Dewar J."/>
            <person name="Goldberg J."/>
            <person name="Griggs A."/>
            <person name="Gujja S."/>
            <person name="Hansen M."/>
            <person name="Howarth C."/>
            <person name="Imamovic A."/>
            <person name="Ireland A."/>
            <person name="Larimer J."/>
            <person name="McCowan C."/>
            <person name="Murphy C."/>
            <person name="Pearson M."/>
            <person name="Poon T.W."/>
            <person name="Priest M."/>
            <person name="Roberts A."/>
            <person name="Saif S."/>
            <person name="Shea T."/>
            <person name="Sisk P."/>
            <person name="Sykes S."/>
            <person name="Wortman J."/>
            <person name="Nusbaum C."/>
            <person name="Birren B."/>
        </authorList>
    </citation>
    <scope>NUCLEOTIDE SEQUENCE [LARGE SCALE GENOMIC DNA]</scope>
    <source>
        <strain evidence="10">MINIMUS1</strain>
    </source>
</reference>
<dbReference type="VEuPathDB" id="VectorBase:AMIN006351"/>
<dbReference type="CDD" id="cd22901">
    <property type="entry name" value="CcO_VIc"/>
    <property type="match status" value="1"/>
</dbReference>
<keyword evidence="7" id="KW-0496">Mitochondrion</keyword>
<dbReference type="InterPro" id="IPR037169">
    <property type="entry name" value="Cytochrome_c_oxidase_VIc_sf"/>
</dbReference>